<keyword evidence="2" id="KW-1185">Reference proteome</keyword>
<comment type="caution">
    <text evidence="1">The sequence shown here is derived from an EMBL/GenBank/DDBJ whole genome shotgun (WGS) entry which is preliminary data.</text>
</comment>
<organism evidence="1 2">
    <name type="scientific">Portunus trituberculatus</name>
    <name type="common">Swimming crab</name>
    <name type="synonym">Neptunus trituberculatus</name>
    <dbReference type="NCBI Taxonomy" id="210409"/>
    <lineage>
        <taxon>Eukaryota</taxon>
        <taxon>Metazoa</taxon>
        <taxon>Ecdysozoa</taxon>
        <taxon>Arthropoda</taxon>
        <taxon>Crustacea</taxon>
        <taxon>Multicrustacea</taxon>
        <taxon>Malacostraca</taxon>
        <taxon>Eumalacostraca</taxon>
        <taxon>Eucarida</taxon>
        <taxon>Decapoda</taxon>
        <taxon>Pleocyemata</taxon>
        <taxon>Brachyura</taxon>
        <taxon>Eubrachyura</taxon>
        <taxon>Portunoidea</taxon>
        <taxon>Portunidae</taxon>
        <taxon>Portuninae</taxon>
        <taxon>Portunus</taxon>
    </lineage>
</organism>
<gene>
    <name evidence="1" type="ORF">E2C01_049603</name>
</gene>
<name>A0A5B7G6V1_PORTR</name>
<dbReference type="Proteomes" id="UP000324222">
    <property type="component" value="Unassembled WGS sequence"/>
</dbReference>
<sequence>MQLVLFVRECVSAVIICDSKPALQSFSALVVQQILSFLSLLPVHDLSVKFIWVPSHIGLRHNTTVDRLAKEACRLPLCGAGHSLSLPCYLGRIRSAAFLPGQCRRGVERPYSVTINHYVSVCRSPYSYLRRGLMVRRHNVVSVRLRLGNRPPWQVAGVVGEPAYVACRLCHAPQANTIEHYCVAYPAVRHLLPQGLPLDAVCRHLLPHDVLDELLVRFPRFGGFS</sequence>
<evidence type="ECO:0000313" key="1">
    <source>
        <dbReference type="EMBL" id="MPC55661.1"/>
    </source>
</evidence>
<accession>A0A5B7G6V1</accession>
<dbReference type="GO" id="GO:0003676">
    <property type="term" value="F:nucleic acid binding"/>
    <property type="evidence" value="ECO:0007669"/>
    <property type="project" value="InterPro"/>
</dbReference>
<dbReference type="EMBL" id="VSRR010013349">
    <property type="protein sequence ID" value="MPC55661.1"/>
    <property type="molecule type" value="Genomic_DNA"/>
</dbReference>
<protein>
    <submittedName>
        <fullName evidence="1">Uncharacterized protein</fullName>
    </submittedName>
</protein>
<dbReference type="Gene3D" id="3.30.420.10">
    <property type="entry name" value="Ribonuclease H-like superfamily/Ribonuclease H"/>
    <property type="match status" value="1"/>
</dbReference>
<dbReference type="InterPro" id="IPR012337">
    <property type="entry name" value="RNaseH-like_sf"/>
</dbReference>
<evidence type="ECO:0000313" key="2">
    <source>
        <dbReference type="Proteomes" id="UP000324222"/>
    </source>
</evidence>
<reference evidence="1 2" key="1">
    <citation type="submission" date="2019-05" db="EMBL/GenBank/DDBJ databases">
        <title>Another draft genome of Portunus trituberculatus and its Hox gene families provides insights of decapod evolution.</title>
        <authorList>
            <person name="Jeong J.-H."/>
            <person name="Song I."/>
            <person name="Kim S."/>
            <person name="Choi T."/>
            <person name="Kim D."/>
            <person name="Ryu S."/>
            <person name="Kim W."/>
        </authorList>
    </citation>
    <scope>NUCLEOTIDE SEQUENCE [LARGE SCALE GENOMIC DNA]</scope>
    <source>
        <tissue evidence="1">Muscle</tissue>
    </source>
</reference>
<dbReference type="SUPFAM" id="SSF53098">
    <property type="entry name" value="Ribonuclease H-like"/>
    <property type="match status" value="1"/>
</dbReference>
<proteinExistence type="predicted"/>
<dbReference type="AlphaFoldDB" id="A0A5B7G6V1"/>
<dbReference type="InterPro" id="IPR036397">
    <property type="entry name" value="RNaseH_sf"/>
</dbReference>
<dbReference type="OrthoDB" id="10417247at2759"/>